<dbReference type="AlphaFoldDB" id="A0A0Q2RSU0"/>
<dbReference type="RefSeq" id="WP_004727586.1">
    <property type="nucleotide sequence ID" value="NZ_CABLCD010000014.1"/>
</dbReference>
<proteinExistence type="predicted"/>
<comment type="caution">
    <text evidence="3">The sequence shown here is derived from an EMBL/GenBank/DDBJ whole genome shotgun (WGS) entry which is preliminary data.</text>
</comment>
<evidence type="ECO:0000256" key="1">
    <source>
        <dbReference type="SAM" id="MobiDB-lite"/>
    </source>
</evidence>
<protein>
    <submittedName>
        <fullName evidence="3">Uncharacterized protein</fullName>
    </submittedName>
</protein>
<dbReference type="Proteomes" id="UP000051221">
    <property type="component" value="Unassembled WGS sequence"/>
</dbReference>
<dbReference type="GeneID" id="50537633"/>
<dbReference type="EMBL" id="LKHS01000004">
    <property type="protein sequence ID" value="KQH87182.1"/>
    <property type="molecule type" value="Genomic_DNA"/>
</dbReference>
<keyword evidence="2" id="KW-0812">Transmembrane</keyword>
<accession>A0A0Q2RSU0</accession>
<keyword evidence="4" id="KW-1185">Reference proteome</keyword>
<organism evidence="3 4">
    <name type="scientific">Vibrio furnissii</name>
    <dbReference type="NCBI Taxonomy" id="29494"/>
    <lineage>
        <taxon>Bacteria</taxon>
        <taxon>Pseudomonadati</taxon>
        <taxon>Pseudomonadota</taxon>
        <taxon>Gammaproteobacteria</taxon>
        <taxon>Vibrionales</taxon>
        <taxon>Vibrionaceae</taxon>
        <taxon>Vibrio</taxon>
    </lineage>
</organism>
<feature type="region of interest" description="Disordered" evidence="1">
    <location>
        <begin position="30"/>
        <end position="49"/>
    </location>
</feature>
<reference evidence="3 4" key="1">
    <citation type="submission" date="2015-08" db="EMBL/GenBank/DDBJ databases">
        <title>Antibacterial properties of a collection of Vibrionaceae strains.</title>
        <authorList>
            <person name="Giubergia S."/>
        </authorList>
    </citation>
    <scope>NUCLEOTIDE SEQUENCE [LARGE SCALE GENOMIC DNA]</scope>
    <source>
        <strain evidence="3 4">S0821</strain>
    </source>
</reference>
<dbReference type="OrthoDB" id="5896947at2"/>
<feature type="region of interest" description="Disordered" evidence="1">
    <location>
        <begin position="1"/>
        <end position="20"/>
    </location>
</feature>
<keyword evidence="2" id="KW-1133">Transmembrane helix</keyword>
<feature type="compositionally biased region" description="Basic and acidic residues" evidence="1">
    <location>
        <begin position="38"/>
        <end position="47"/>
    </location>
</feature>
<feature type="transmembrane region" description="Helical" evidence="2">
    <location>
        <begin position="75"/>
        <end position="94"/>
    </location>
</feature>
<evidence type="ECO:0000256" key="2">
    <source>
        <dbReference type="SAM" id="Phobius"/>
    </source>
</evidence>
<name>A0A0Q2RSU0_VIBFU</name>
<keyword evidence="2" id="KW-0472">Membrane</keyword>
<feature type="compositionally biased region" description="Basic and acidic residues" evidence="1">
    <location>
        <begin position="1"/>
        <end position="10"/>
    </location>
</feature>
<evidence type="ECO:0000313" key="3">
    <source>
        <dbReference type="EMBL" id="KQH87182.1"/>
    </source>
</evidence>
<gene>
    <name evidence="3" type="ORF">AMR76_05535</name>
</gene>
<sequence>MAVLPKHTDQNPRYNPDDDMTLDQLQRFTRAANSAQQKRQEQREHDAPSIVEVARRARRAAMRPVIKAKENKPNAARYAIWLVVFAITCLWIMYMSG</sequence>
<dbReference type="InParanoid" id="A0A0Q2RSU0"/>
<dbReference type="OMA" id="HRFTKVA"/>
<evidence type="ECO:0000313" key="4">
    <source>
        <dbReference type="Proteomes" id="UP000051221"/>
    </source>
</evidence>